<reference evidence="2" key="1">
    <citation type="submission" date="2025-08" db="UniProtKB">
        <authorList>
            <consortium name="RefSeq"/>
        </authorList>
    </citation>
    <scope>IDENTIFICATION</scope>
    <source>
        <tissue evidence="2">Whole organism</tissue>
    </source>
</reference>
<organism evidence="1 2">
    <name type="scientific">Frankliniella occidentalis</name>
    <name type="common">Western flower thrips</name>
    <name type="synonym">Euthrips occidentalis</name>
    <dbReference type="NCBI Taxonomy" id="133901"/>
    <lineage>
        <taxon>Eukaryota</taxon>
        <taxon>Metazoa</taxon>
        <taxon>Ecdysozoa</taxon>
        <taxon>Arthropoda</taxon>
        <taxon>Hexapoda</taxon>
        <taxon>Insecta</taxon>
        <taxon>Pterygota</taxon>
        <taxon>Neoptera</taxon>
        <taxon>Paraneoptera</taxon>
        <taxon>Thysanoptera</taxon>
        <taxon>Terebrantia</taxon>
        <taxon>Thripoidea</taxon>
        <taxon>Thripidae</taxon>
        <taxon>Frankliniella</taxon>
    </lineage>
</organism>
<keyword evidence="1" id="KW-1185">Reference proteome</keyword>
<gene>
    <name evidence="2" type="primary">LOC113206463</name>
</gene>
<dbReference type="KEGG" id="foc:113206463"/>
<evidence type="ECO:0000313" key="2">
    <source>
        <dbReference type="RefSeq" id="XP_052132029.1"/>
    </source>
</evidence>
<sequence length="145" mass="16934">MKIYVRPSHFRNPAQVQTELQRMTGNITFHLPGNDSFWIYLKLDVRNNNQWKENAFVFNIPGGGCTAMRTYAPEAYQTVFKRDPNLRETCTFPKGIHQINDMPLNFSFPKMAVMQYGHWRVQFTGGIRRRTTLCMMAEAKTLPKL</sequence>
<dbReference type="Proteomes" id="UP000504606">
    <property type="component" value="Unplaced"/>
</dbReference>
<dbReference type="RefSeq" id="XP_052132029.1">
    <property type="nucleotide sequence ID" value="XM_052276069.1"/>
</dbReference>
<evidence type="ECO:0000313" key="1">
    <source>
        <dbReference type="Proteomes" id="UP000504606"/>
    </source>
</evidence>
<protein>
    <submittedName>
        <fullName evidence="2">Uncharacterized protein LOC113206463</fullName>
    </submittedName>
</protein>
<accession>A0A9C6XUN0</accession>
<dbReference type="GeneID" id="113206463"/>
<proteinExistence type="predicted"/>
<dbReference type="AlphaFoldDB" id="A0A9C6XUN0"/>
<name>A0A9C6XUN0_FRAOC</name>
<dbReference type="OrthoDB" id="8179976at2759"/>